<dbReference type="EMBL" id="JASCZI010060782">
    <property type="protein sequence ID" value="MED6135962.1"/>
    <property type="molecule type" value="Genomic_DNA"/>
</dbReference>
<proteinExistence type="predicted"/>
<evidence type="ECO:0000313" key="2">
    <source>
        <dbReference type="Proteomes" id="UP001341840"/>
    </source>
</evidence>
<name>A0ABU6SHV6_9FABA</name>
<dbReference type="Proteomes" id="UP001341840">
    <property type="component" value="Unassembled WGS sequence"/>
</dbReference>
<keyword evidence="2" id="KW-1185">Reference proteome</keyword>
<evidence type="ECO:0000313" key="1">
    <source>
        <dbReference type="EMBL" id="MED6135962.1"/>
    </source>
</evidence>
<comment type="caution">
    <text evidence="1">The sequence shown here is derived from an EMBL/GenBank/DDBJ whole genome shotgun (WGS) entry which is preliminary data.</text>
</comment>
<accession>A0ABU6SHV6</accession>
<sequence>MEVCLGSQMPSLSYGHHLESHSWWSSDAMEVECAHPSVQVNMICMEGNADKLQRWWKEMNEMMKRDRR</sequence>
<protein>
    <submittedName>
        <fullName evidence="1">Uncharacterized protein</fullName>
    </submittedName>
</protein>
<reference evidence="1 2" key="1">
    <citation type="journal article" date="2023" name="Plants (Basel)">
        <title>Bridging the Gap: Combining Genomics and Transcriptomics Approaches to Understand Stylosanthes scabra, an Orphan Legume from the Brazilian Caatinga.</title>
        <authorList>
            <person name="Ferreira-Neto J.R.C."/>
            <person name="da Silva M.D."/>
            <person name="Binneck E."/>
            <person name="de Melo N.F."/>
            <person name="da Silva R.H."/>
            <person name="de Melo A.L.T.M."/>
            <person name="Pandolfi V."/>
            <person name="Bustamante F.O."/>
            <person name="Brasileiro-Vidal A.C."/>
            <person name="Benko-Iseppon A.M."/>
        </authorList>
    </citation>
    <scope>NUCLEOTIDE SEQUENCE [LARGE SCALE GENOMIC DNA]</scope>
    <source>
        <tissue evidence="1">Leaves</tissue>
    </source>
</reference>
<gene>
    <name evidence="1" type="ORF">PIB30_051615</name>
</gene>
<organism evidence="1 2">
    <name type="scientific">Stylosanthes scabra</name>
    <dbReference type="NCBI Taxonomy" id="79078"/>
    <lineage>
        <taxon>Eukaryota</taxon>
        <taxon>Viridiplantae</taxon>
        <taxon>Streptophyta</taxon>
        <taxon>Embryophyta</taxon>
        <taxon>Tracheophyta</taxon>
        <taxon>Spermatophyta</taxon>
        <taxon>Magnoliopsida</taxon>
        <taxon>eudicotyledons</taxon>
        <taxon>Gunneridae</taxon>
        <taxon>Pentapetalae</taxon>
        <taxon>rosids</taxon>
        <taxon>fabids</taxon>
        <taxon>Fabales</taxon>
        <taxon>Fabaceae</taxon>
        <taxon>Papilionoideae</taxon>
        <taxon>50 kb inversion clade</taxon>
        <taxon>dalbergioids sensu lato</taxon>
        <taxon>Dalbergieae</taxon>
        <taxon>Pterocarpus clade</taxon>
        <taxon>Stylosanthes</taxon>
    </lineage>
</organism>